<accession>A0A7G8BJY1</accession>
<proteinExistence type="predicted"/>
<dbReference type="InterPro" id="IPR013783">
    <property type="entry name" value="Ig-like_fold"/>
</dbReference>
<dbReference type="EMBL" id="CP060394">
    <property type="protein sequence ID" value="QNI32851.1"/>
    <property type="molecule type" value="Genomic_DNA"/>
</dbReference>
<dbReference type="InterPro" id="IPR013517">
    <property type="entry name" value="FG-GAP"/>
</dbReference>
<gene>
    <name evidence="3" type="ORF">H7849_02290</name>
</gene>
<evidence type="ECO:0000256" key="1">
    <source>
        <dbReference type="ARBA" id="ARBA00022729"/>
    </source>
</evidence>
<feature type="signal peptide" evidence="2">
    <location>
        <begin position="1"/>
        <end position="27"/>
    </location>
</feature>
<dbReference type="AlphaFoldDB" id="A0A7G8BJY1"/>
<dbReference type="KEGG" id="adin:H7849_02290"/>
<dbReference type="RefSeq" id="WP_186743838.1">
    <property type="nucleotide sequence ID" value="NZ_CP060394.1"/>
</dbReference>
<dbReference type="Pfam" id="PF13517">
    <property type="entry name" value="FG-GAP_3"/>
    <property type="match status" value="1"/>
</dbReference>
<evidence type="ECO:0000256" key="2">
    <source>
        <dbReference type="SAM" id="SignalP"/>
    </source>
</evidence>
<dbReference type="PANTHER" id="PTHR46580:SF4">
    <property type="entry name" value="ATP_GTP-BINDING PROTEIN"/>
    <property type="match status" value="1"/>
</dbReference>
<name>A0A7G8BJY1_9BACT</name>
<keyword evidence="4" id="KW-1185">Reference proteome</keyword>
<dbReference type="Gene3D" id="2.130.10.130">
    <property type="entry name" value="Integrin alpha, N-terminal"/>
    <property type="match status" value="1"/>
</dbReference>
<dbReference type="InterPro" id="IPR014756">
    <property type="entry name" value="Ig_E-set"/>
</dbReference>
<protein>
    <submittedName>
        <fullName evidence="3">VCBS repeat-containing protein</fullName>
    </submittedName>
</protein>
<feature type="chain" id="PRO_5028881648" evidence="2">
    <location>
        <begin position="28"/>
        <end position="1049"/>
    </location>
</feature>
<dbReference type="SUPFAM" id="SSF81296">
    <property type="entry name" value="E set domains"/>
    <property type="match status" value="1"/>
</dbReference>
<sequence>MRTFRSEFPRVASFIGLFMLAPLCAGAQEQPQPPPAYNSATSLTSNSPTLTLPGSLTLTSVVSAPNGGGVPTGKVTFDYDTTNSLGTANLTILTKTEAFPTAPSNAFAFGTEPFPFWATSLFSATEMDLAIIDQNLSTSDGSPIVTIFPGLGRGGFGTPTPHTVEINKTLPNGAYIDAIASGDFHNDGNQEFLLHLKEYGESSGPVPSAYDMVDSKLTDTFIGVPPPCAEGDPNCNFNDQDNEVLAVDDFNGDGYADVGVLVTNYFGVLQNYLGYNPVTQPRIRIGINNKGTAGVPFFSFGPNATLPTFVDTVNTGATDYYCPQAIATGQFRKNGSKDVVSVGRQSVWYYNSYTGGYYTNYCTQPSSPGYLVLLLGDGTGNLTSQTPIQLGSSPAAVGVGDFNKDGNLDAVVVDQVDNTVEILYGKGDGTFSAQPFTITAGNGPDSIQVADFNGDGYPDVAIGDYADGIVYLLLNDGTGKLLAPVNVYAGIAAEPVAILAQDMNGDGLADLTALSSRLIVDGGTAALAAAATNNVAVLLNSASAQATLTTAMMTLPSGNRTLTANFPGDLNFNSSTSAGDAVVVMQTPSVIQWLAPAAIQYGTQLSATQLDATASLPGTFAYTPPAGTVLNAGTQTLSALFVPTDNFNYSNATATVPITVTKAPSVITWPPPAAIEYGTPLGATQLNASANIPGTFVYTPAAGTILTPGTSTLSVAFTPANAVDYNPATATVSISVNGASLVSIAPTNANLGSAAFNLTVVGQGFTQGATVLWNGSPLSTSYVDLNHLIAQVPASLLKTVGTATVTVMDPASVPVAGSAIFTITPPPAVATATAPQTSDPATDQSVQLTLSPYPADITVTLTLSFAPTPPNTVGDPAVLFANGTTVDTFVVPANSTAAIAPVSFQTGTTAGTITITFQLTAGGANVTPSTLAPIVVTVPALPPVITSAKLTRNGQSIQLVIEGISSTRDMSQAEFQFTPASGATLKTTDLTVSLSGAFTTWYSDATSDAFGTAFQYTQPFTLDSNATDVQSVTVTLTNSVGPSQPATAQ</sequence>
<keyword evidence="1 2" id="KW-0732">Signal</keyword>
<dbReference type="Proteomes" id="UP000515312">
    <property type="component" value="Chromosome"/>
</dbReference>
<evidence type="ECO:0000313" key="3">
    <source>
        <dbReference type="EMBL" id="QNI32851.1"/>
    </source>
</evidence>
<reference evidence="3 4" key="1">
    <citation type="submission" date="2020-08" db="EMBL/GenBank/DDBJ databases">
        <title>Edaphobacter telluris sp. nov. and Acidobacterium dinghuensis sp. nov., two acidobacteria isolated from forest soil.</title>
        <authorList>
            <person name="Fu J."/>
            <person name="Qiu L."/>
        </authorList>
    </citation>
    <scope>NUCLEOTIDE SEQUENCE [LARGE SCALE GENOMIC DNA]</scope>
    <source>
        <strain evidence="3">4Y35</strain>
    </source>
</reference>
<dbReference type="Gene3D" id="2.60.40.10">
    <property type="entry name" value="Immunoglobulins"/>
    <property type="match status" value="1"/>
</dbReference>
<dbReference type="SUPFAM" id="SSF69318">
    <property type="entry name" value="Integrin alpha N-terminal domain"/>
    <property type="match status" value="2"/>
</dbReference>
<evidence type="ECO:0000313" key="4">
    <source>
        <dbReference type="Proteomes" id="UP000515312"/>
    </source>
</evidence>
<organism evidence="3 4">
    <name type="scientific">Alloacidobacterium dinghuense</name>
    <dbReference type="NCBI Taxonomy" id="2763107"/>
    <lineage>
        <taxon>Bacteria</taxon>
        <taxon>Pseudomonadati</taxon>
        <taxon>Acidobacteriota</taxon>
        <taxon>Terriglobia</taxon>
        <taxon>Terriglobales</taxon>
        <taxon>Acidobacteriaceae</taxon>
        <taxon>Alloacidobacterium</taxon>
    </lineage>
</organism>
<dbReference type="InterPro" id="IPR028994">
    <property type="entry name" value="Integrin_alpha_N"/>
</dbReference>
<dbReference type="PANTHER" id="PTHR46580">
    <property type="entry name" value="SENSOR KINASE-RELATED"/>
    <property type="match status" value="1"/>
</dbReference>